<organism evidence="4">
    <name type="scientific">Turkey adenovirus 3</name>
    <dbReference type="NCBI Taxonomy" id="41678"/>
    <lineage>
        <taxon>Viruses</taxon>
        <taxon>Varidnaviria</taxon>
        <taxon>Bamfordvirae</taxon>
        <taxon>Preplasmiviricota</taxon>
        <taxon>Polisuviricotina</taxon>
        <taxon>Pharingeaviricetes</taxon>
        <taxon>Rowavirales</taxon>
        <taxon>Adenoviridae</taxon>
        <taxon>Siadenovirus</taxon>
        <taxon>Siadenovirus gallopavotertii</taxon>
        <taxon>Turkey siadenovirus A</taxon>
    </lineage>
</organism>
<dbReference type="EMBL" id="DQ868938">
    <property type="protein sequence ID" value="ABI23719.1"/>
    <property type="molecule type" value="Genomic_DNA"/>
</dbReference>
<evidence type="ECO:0000313" key="3">
    <source>
        <dbReference type="EMBL" id="ABI23716.1"/>
    </source>
</evidence>
<evidence type="ECO:0000313" key="2">
    <source>
        <dbReference type="EMBL" id="ABI23713.1"/>
    </source>
</evidence>
<protein>
    <submittedName>
        <fullName evidence="4">E3</fullName>
    </submittedName>
</protein>
<evidence type="ECO:0000313" key="1">
    <source>
        <dbReference type="EMBL" id="ABI23710.1"/>
    </source>
</evidence>
<accession>Q0GF67</accession>
<name>Q0GF67_9ADEN</name>
<dbReference type="EMBL" id="DQ868936">
    <property type="protein sequence ID" value="ABI23713.1"/>
    <property type="molecule type" value="Genomic_DNA"/>
</dbReference>
<evidence type="ECO:0000313" key="4">
    <source>
        <dbReference type="EMBL" id="ABI23719.1"/>
    </source>
</evidence>
<proteinExistence type="predicted"/>
<sequence length="300" mass="34226">MNLILCIHRPGMSSPILHLNSPEVLLASQDNTQSSREVLLSYQDRIRYWTKHKHECQSINCMTDVVNVMDLVFDCDYPEFKSGSSVMFSHRFSYLTDCKNKTILPLVDENCELMLVNDEICVVVKCYCDEEFSDHCLTINLKLMCKLVMKLIDGAYPLPPSPADLPASACVAPALKNENKRDFLHNSFCNKCRIPVLLCLCTENALTKEEFMHQLVNFPLCSNCFKGNSDCSCAFYICKLYSFYRSRVSSGLVRKKLNDVKRLAYLGSCNVDMCINCGRSLKDCLCSEAYQLLYKKCLSY</sequence>
<gene>
    <name evidence="4" type="primary">E3</name>
</gene>
<dbReference type="EMBL" id="DQ868937">
    <property type="protein sequence ID" value="ABI23716.1"/>
    <property type="molecule type" value="Genomic_DNA"/>
</dbReference>
<dbReference type="EMBL" id="DQ868935">
    <property type="protein sequence ID" value="ABI23710.1"/>
    <property type="molecule type" value="Genomic_DNA"/>
</dbReference>
<reference evidence="4" key="1">
    <citation type="journal article" date="2009" name="J. Gen. Virol.">
        <title>Comparison of 12 turkey hemorrhagic enteritis virus isolates allows prediction of genetic factors affecting virulence.</title>
        <authorList>
            <person name="Beach N.M."/>
            <person name="Duncan R.B."/>
            <person name="Larsen C.T."/>
            <person name="Meng X.J."/>
            <person name="Sriranganathan N."/>
            <person name="Pierson F.W."/>
        </authorList>
    </citation>
    <scope>NUCLEOTIDE SEQUENCE</scope>
    <source>
        <strain evidence="1">Tissue culture vaccine A</strain>
        <strain evidence="2">Tissue culture vaccine B</strain>
        <strain evidence="3">Tissue culture vaccine C</strain>
        <strain evidence="4">Tissue culture vaccine D</strain>
    </source>
</reference>